<comment type="caution">
    <text evidence="2">The sequence shown here is derived from an EMBL/GenBank/DDBJ whole genome shotgun (WGS) entry which is preliminary data.</text>
</comment>
<evidence type="ECO:0000313" key="2">
    <source>
        <dbReference type="EMBL" id="MFC4264777.1"/>
    </source>
</evidence>
<sequence>MSENTAASTDAFDADVTPSRNDARHRYELHVGTELAAVVEFRELPGHINLVHTQTQDGFEGRALASVLVRYALDDVVASGKRIIPDCSYVAHFAAKHRELYQQYCDFPTEVV</sequence>
<organism evidence="2 3">
    <name type="scientific">Arthrobacter cryoconiti</name>
    <dbReference type="NCBI Taxonomy" id="748907"/>
    <lineage>
        <taxon>Bacteria</taxon>
        <taxon>Bacillati</taxon>
        <taxon>Actinomycetota</taxon>
        <taxon>Actinomycetes</taxon>
        <taxon>Micrococcales</taxon>
        <taxon>Micrococcaceae</taxon>
        <taxon>Arthrobacter</taxon>
    </lineage>
</organism>
<name>A0ABV8QX95_9MICC</name>
<dbReference type="InterPro" id="IPR016181">
    <property type="entry name" value="Acyl_CoA_acyltransferase"/>
</dbReference>
<dbReference type="SUPFAM" id="SSF55729">
    <property type="entry name" value="Acyl-CoA N-acyltransferases (Nat)"/>
    <property type="match status" value="1"/>
</dbReference>
<dbReference type="RefSeq" id="WP_230066389.1">
    <property type="nucleotide sequence ID" value="NZ_BAABLL010000019.1"/>
</dbReference>
<dbReference type="EMBL" id="JBHSCQ010000005">
    <property type="protein sequence ID" value="MFC4264777.1"/>
    <property type="molecule type" value="Genomic_DNA"/>
</dbReference>
<feature type="domain" description="N-acetyltransferase" evidence="1">
    <location>
        <begin position="19"/>
        <end position="109"/>
    </location>
</feature>
<dbReference type="InterPro" id="IPR031165">
    <property type="entry name" value="GNAT_YJDJ"/>
</dbReference>
<evidence type="ECO:0000313" key="3">
    <source>
        <dbReference type="Proteomes" id="UP001595773"/>
    </source>
</evidence>
<dbReference type="InterPro" id="IPR045057">
    <property type="entry name" value="Gcn5-rel_NAT"/>
</dbReference>
<dbReference type="Pfam" id="PF14542">
    <property type="entry name" value="Acetyltransf_CG"/>
    <property type="match status" value="1"/>
</dbReference>
<dbReference type="PANTHER" id="PTHR31435:SF10">
    <property type="entry name" value="BSR4717 PROTEIN"/>
    <property type="match status" value="1"/>
</dbReference>
<dbReference type="PROSITE" id="PS51729">
    <property type="entry name" value="GNAT_YJDJ"/>
    <property type="match status" value="1"/>
</dbReference>
<dbReference type="GO" id="GO:0016746">
    <property type="term" value="F:acyltransferase activity"/>
    <property type="evidence" value="ECO:0007669"/>
    <property type="project" value="UniProtKB-KW"/>
</dbReference>
<dbReference type="PANTHER" id="PTHR31435">
    <property type="entry name" value="PROTEIN NATD1"/>
    <property type="match status" value="1"/>
</dbReference>
<protein>
    <submittedName>
        <fullName evidence="2">GNAT family N-acetyltransferase</fullName>
        <ecNumber evidence="2">2.3.1.-</ecNumber>
    </submittedName>
</protein>
<dbReference type="Gene3D" id="3.40.630.30">
    <property type="match status" value="1"/>
</dbReference>
<keyword evidence="2" id="KW-0012">Acyltransferase</keyword>
<keyword evidence="3" id="KW-1185">Reference proteome</keyword>
<evidence type="ECO:0000259" key="1">
    <source>
        <dbReference type="PROSITE" id="PS51729"/>
    </source>
</evidence>
<proteinExistence type="predicted"/>
<gene>
    <name evidence="2" type="ORF">ACFOW9_04085</name>
</gene>
<accession>A0ABV8QX95</accession>
<dbReference type="EC" id="2.3.1.-" evidence="2"/>
<reference evidence="3" key="1">
    <citation type="journal article" date="2019" name="Int. J. Syst. Evol. Microbiol.">
        <title>The Global Catalogue of Microorganisms (GCM) 10K type strain sequencing project: providing services to taxonomists for standard genome sequencing and annotation.</title>
        <authorList>
            <consortium name="The Broad Institute Genomics Platform"/>
            <consortium name="The Broad Institute Genome Sequencing Center for Infectious Disease"/>
            <person name="Wu L."/>
            <person name="Ma J."/>
        </authorList>
    </citation>
    <scope>NUCLEOTIDE SEQUENCE [LARGE SCALE GENOMIC DNA]</scope>
    <source>
        <strain evidence="3">CGMCC 1.10698</strain>
    </source>
</reference>
<dbReference type="Proteomes" id="UP001595773">
    <property type="component" value="Unassembled WGS sequence"/>
</dbReference>
<keyword evidence="2" id="KW-0808">Transferase</keyword>